<dbReference type="Proteomes" id="UP000507140">
    <property type="component" value="Unassembled WGS sequence"/>
</dbReference>
<organism evidence="1 2">
    <name type="scientific">Achromobacter mucicolens</name>
    <dbReference type="NCBI Taxonomy" id="1389922"/>
    <lineage>
        <taxon>Bacteria</taxon>
        <taxon>Pseudomonadati</taxon>
        <taxon>Pseudomonadota</taxon>
        <taxon>Betaproteobacteria</taxon>
        <taxon>Burkholderiales</taxon>
        <taxon>Alcaligenaceae</taxon>
        <taxon>Achromobacter</taxon>
    </lineage>
</organism>
<reference evidence="1 2" key="1">
    <citation type="submission" date="2020-04" db="EMBL/GenBank/DDBJ databases">
        <authorList>
            <person name="De Canck E."/>
        </authorList>
    </citation>
    <scope>NUCLEOTIDE SEQUENCE [LARGE SCALE GENOMIC DNA]</scope>
    <source>
        <strain evidence="1 2">LMG 3415</strain>
    </source>
</reference>
<dbReference type="EMBL" id="CADIKR010000004">
    <property type="protein sequence ID" value="CAB3890032.1"/>
    <property type="molecule type" value="Genomic_DNA"/>
</dbReference>
<sequence>MKPGPGDCRIGLSRLSFSVNLRRGAGTRLSRVLAMRPLESAMPAAPNFSKVTP</sequence>
<proteinExistence type="predicted"/>
<protein>
    <recommendedName>
        <fullName evidence="3">Propionyl-coenzyme A carboxylase alpha polypeptide</fullName>
    </recommendedName>
</protein>
<keyword evidence="2" id="KW-1185">Reference proteome</keyword>
<gene>
    <name evidence="1" type="ORF">LMG3415_03913</name>
</gene>
<evidence type="ECO:0008006" key="3">
    <source>
        <dbReference type="Google" id="ProtNLM"/>
    </source>
</evidence>
<accession>A0ABM8LGT5</accession>
<evidence type="ECO:0000313" key="1">
    <source>
        <dbReference type="EMBL" id="CAB3890032.1"/>
    </source>
</evidence>
<evidence type="ECO:0000313" key="2">
    <source>
        <dbReference type="Proteomes" id="UP000507140"/>
    </source>
</evidence>
<comment type="caution">
    <text evidence="1">The sequence shown here is derived from an EMBL/GenBank/DDBJ whole genome shotgun (WGS) entry which is preliminary data.</text>
</comment>
<name>A0ABM8LGT5_9BURK</name>